<dbReference type="PRINTS" id="PR01434">
    <property type="entry name" value="NADHDHGNASE5"/>
</dbReference>
<sequence>MSAAETAMVVALVAPLVGAMATLIVGRWPNLREGLSILSGAVTFGAVLFVARALHAGESISLQILEPVAGLRLAFDVEPLGLLFALVASLLWPVTTLYAMGYMREHHERHQTRFFCFFAISIAAVMALAFSANLATLFVCYEALTLATFPLVTHSNDRSAWRAGRIYLGILMGTSIGLLLFGCVAVYGIAGTTEFTPGGVLAGPLADGKISKATLGVILGLFVFGTGKAAVMPMHRWLPNAMVAPTPVSALLHAVAVVKAGVFTILKVVIYIFGIDLVRDLDAHTVLAYVAGFTVVAASVIAMGKDNLKERLAYSTIGQLSYIVLGSLVATTVSVQGAAMHIAAHAAGKITLFFGAGAILVAAHKKNVSQLDGIGKRMPVTMACFFIGSLSIIGLPPTGGMWSKLLLVEGTAASGDWLLVAAFLVSSLLNIVYLLSIPMRAFLRPERTDIDHHGHGEAPLSCRIAMVATASLSVLLFVRPDLVYDLIGALGAGAQS</sequence>
<reference evidence="10 11" key="1">
    <citation type="submission" date="2019-02" db="EMBL/GenBank/DDBJ databases">
        <title>Deep-cultivation of Planctomycetes and their phenomic and genomic characterization uncovers novel biology.</title>
        <authorList>
            <person name="Wiegand S."/>
            <person name="Jogler M."/>
            <person name="Boedeker C."/>
            <person name="Pinto D."/>
            <person name="Vollmers J."/>
            <person name="Rivas-Marin E."/>
            <person name="Kohn T."/>
            <person name="Peeters S.H."/>
            <person name="Heuer A."/>
            <person name="Rast P."/>
            <person name="Oberbeckmann S."/>
            <person name="Bunk B."/>
            <person name="Jeske O."/>
            <person name="Meyerdierks A."/>
            <person name="Storesund J.E."/>
            <person name="Kallscheuer N."/>
            <person name="Luecker S."/>
            <person name="Lage O.M."/>
            <person name="Pohl T."/>
            <person name="Merkel B.J."/>
            <person name="Hornburger P."/>
            <person name="Mueller R.-W."/>
            <person name="Bruemmer F."/>
            <person name="Labrenz M."/>
            <person name="Spormann A.M."/>
            <person name="Op den Camp H."/>
            <person name="Overmann J."/>
            <person name="Amann R."/>
            <person name="Jetten M.S.M."/>
            <person name="Mascher T."/>
            <person name="Medema M.H."/>
            <person name="Devos D.P."/>
            <person name="Kaster A.-K."/>
            <person name="Ovreas L."/>
            <person name="Rohde M."/>
            <person name="Galperin M.Y."/>
            <person name="Jogler C."/>
        </authorList>
    </citation>
    <scope>NUCLEOTIDE SEQUENCE [LARGE SCALE GENOMIC DNA]</scope>
    <source>
        <strain evidence="10 11">Poly30</strain>
    </source>
</reference>
<dbReference type="Pfam" id="PF00361">
    <property type="entry name" value="Proton_antipo_M"/>
    <property type="match status" value="1"/>
</dbReference>
<feature type="transmembrane region" description="Helical" evidence="8">
    <location>
        <begin position="316"/>
        <end position="336"/>
    </location>
</feature>
<evidence type="ECO:0000256" key="6">
    <source>
        <dbReference type="ARBA" id="ARBA00023136"/>
    </source>
</evidence>
<feature type="transmembrane region" description="Helical" evidence="8">
    <location>
        <begin position="80"/>
        <end position="100"/>
    </location>
</feature>
<feature type="transmembrane region" description="Helical" evidence="8">
    <location>
        <begin position="112"/>
        <end position="130"/>
    </location>
</feature>
<evidence type="ECO:0000256" key="1">
    <source>
        <dbReference type="ARBA" id="ARBA00004651"/>
    </source>
</evidence>
<feature type="transmembrane region" description="Helical" evidence="8">
    <location>
        <begin position="342"/>
        <end position="363"/>
    </location>
</feature>
<evidence type="ECO:0000256" key="2">
    <source>
        <dbReference type="ARBA" id="ARBA00005346"/>
    </source>
</evidence>
<keyword evidence="6 8" id="KW-0472">Membrane</keyword>
<comment type="similarity">
    <text evidence="2">Belongs to the CPA3 antiporters (TC 2.A.63) subunit D family.</text>
</comment>
<name>A0A518EXK7_9BACT</name>
<feature type="transmembrane region" description="Helical" evidence="8">
    <location>
        <begin position="210"/>
        <end position="231"/>
    </location>
</feature>
<dbReference type="Proteomes" id="UP000320390">
    <property type="component" value="Chromosome"/>
</dbReference>
<evidence type="ECO:0000313" key="10">
    <source>
        <dbReference type="EMBL" id="QDV08820.1"/>
    </source>
</evidence>
<evidence type="ECO:0000256" key="3">
    <source>
        <dbReference type="ARBA" id="ARBA00022475"/>
    </source>
</evidence>
<dbReference type="PANTHER" id="PTHR42703">
    <property type="entry name" value="NADH DEHYDROGENASE"/>
    <property type="match status" value="1"/>
</dbReference>
<keyword evidence="4 7" id="KW-0812">Transmembrane</keyword>
<feature type="transmembrane region" description="Helical" evidence="8">
    <location>
        <begin position="37"/>
        <end position="55"/>
    </location>
</feature>
<feature type="transmembrane region" description="Helical" evidence="8">
    <location>
        <begin position="379"/>
        <end position="397"/>
    </location>
</feature>
<comment type="subcellular location">
    <subcellularLocation>
        <location evidence="1">Cell membrane</location>
        <topology evidence="1">Multi-pass membrane protein</topology>
    </subcellularLocation>
    <subcellularLocation>
        <location evidence="7">Membrane</location>
        <topology evidence="7">Multi-pass membrane protein</topology>
    </subcellularLocation>
</comment>
<feature type="transmembrane region" description="Helical" evidence="8">
    <location>
        <begin position="6"/>
        <end position="25"/>
    </location>
</feature>
<keyword evidence="3" id="KW-1003">Cell membrane</keyword>
<evidence type="ECO:0000313" key="11">
    <source>
        <dbReference type="Proteomes" id="UP000320390"/>
    </source>
</evidence>
<evidence type="ECO:0000256" key="5">
    <source>
        <dbReference type="ARBA" id="ARBA00022989"/>
    </source>
</evidence>
<dbReference type="EMBL" id="CP036434">
    <property type="protein sequence ID" value="QDV08820.1"/>
    <property type="molecule type" value="Genomic_DNA"/>
</dbReference>
<feature type="transmembrane region" description="Helical" evidence="8">
    <location>
        <begin position="166"/>
        <end position="190"/>
    </location>
</feature>
<keyword evidence="11" id="KW-1185">Reference proteome</keyword>
<evidence type="ECO:0000259" key="9">
    <source>
        <dbReference type="Pfam" id="PF00361"/>
    </source>
</evidence>
<gene>
    <name evidence="10" type="primary">mrpA_2</name>
    <name evidence="10" type="ORF">Poly30_43750</name>
</gene>
<evidence type="ECO:0000256" key="7">
    <source>
        <dbReference type="RuleBase" id="RU000320"/>
    </source>
</evidence>
<feature type="transmembrane region" description="Helical" evidence="8">
    <location>
        <begin position="286"/>
        <end position="304"/>
    </location>
</feature>
<evidence type="ECO:0000256" key="8">
    <source>
        <dbReference type="SAM" id="Phobius"/>
    </source>
</evidence>
<dbReference type="AlphaFoldDB" id="A0A518EXK7"/>
<protein>
    <submittedName>
        <fullName evidence="10">Na(+)/H(+) antiporter subunit A</fullName>
    </submittedName>
</protein>
<keyword evidence="5 8" id="KW-1133">Transmembrane helix</keyword>
<evidence type="ECO:0000256" key="4">
    <source>
        <dbReference type="ARBA" id="ARBA00022692"/>
    </source>
</evidence>
<organism evidence="10 11">
    <name type="scientific">Saltatorellus ferox</name>
    <dbReference type="NCBI Taxonomy" id="2528018"/>
    <lineage>
        <taxon>Bacteria</taxon>
        <taxon>Pseudomonadati</taxon>
        <taxon>Planctomycetota</taxon>
        <taxon>Planctomycetia</taxon>
        <taxon>Planctomycetia incertae sedis</taxon>
        <taxon>Saltatorellus</taxon>
    </lineage>
</organism>
<dbReference type="InterPro" id="IPR050586">
    <property type="entry name" value="CPA3_Na-H_Antiporter_D"/>
</dbReference>
<feature type="domain" description="NADH:quinone oxidoreductase/Mrp antiporter transmembrane" evidence="9">
    <location>
        <begin position="131"/>
        <end position="429"/>
    </location>
</feature>
<dbReference type="PANTHER" id="PTHR42703:SF1">
    <property type="entry name" value="NA(+)_H(+) ANTIPORTER SUBUNIT D1"/>
    <property type="match status" value="1"/>
</dbReference>
<proteinExistence type="inferred from homology"/>
<dbReference type="RefSeq" id="WP_419190463.1">
    <property type="nucleotide sequence ID" value="NZ_CP036434.1"/>
</dbReference>
<accession>A0A518EXK7</accession>
<dbReference type="InterPro" id="IPR001750">
    <property type="entry name" value="ND/Mrp_TM"/>
</dbReference>
<feature type="transmembrane region" description="Helical" evidence="8">
    <location>
        <begin position="251"/>
        <end position="274"/>
    </location>
</feature>
<dbReference type="GO" id="GO:0005886">
    <property type="term" value="C:plasma membrane"/>
    <property type="evidence" value="ECO:0007669"/>
    <property type="project" value="UniProtKB-SubCell"/>
</dbReference>
<feature type="transmembrane region" description="Helical" evidence="8">
    <location>
        <begin position="417"/>
        <end position="439"/>
    </location>
</feature>